<evidence type="ECO:0000256" key="1">
    <source>
        <dbReference type="ARBA" id="ARBA00004141"/>
    </source>
</evidence>
<dbReference type="PANTHER" id="PTHR31632">
    <property type="entry name" value="IRON TRANSPORTER FTH1"/>
    <property type="match status" value="1"/>
</dbReference>
<keyword evidence="5 6" id="KW-0472">Membrane</keyword>
<dbReference type="PANTHER" id="PTHR31632:SF2">
    <property type="entry name" value="PLASMA MEMBRANE IRON PERMEASE"/>
    <property type="match status" value="1"/>
</dbReference>
<feature type="transmembrane region" description="Helical" evidence="6">
    <location>
        <begin position="73"/>
        <end position="93"/>
    </location>
</feature>
<evidence type="ECO:0000313" key="7">
    <source>
        <dbReference type="EMBL" id="KEQ00120.1"/>
    </source>
</evidence>
<name>A0A074VCC0_9NEIS</name>
<evidence type="ECO:0000256" key="2">
    <source>
        <dbReference type="ARBA" id="ARBA00008333"/>
    </source>
</evidence>
<sequence length="272" mass="30916">MEQTFFIVWRECFVTLIVVGVIYSWIKHNPDSKSGMRHLFSGLILGVLFLAAIIGGVFRYIPEKNQKMLMMSILILITLLTFLVVFLMFEYILSMGSAQEQKKAQQMARSWTAAMFIAALTIACAGNEVILWLSGQIRQLNNPDYTNLCLTVISGIAVSALTFYPFVVISRRMQLKKYLIITSIIMLVLIFPSYVKAGVYLSTHNEPLPDIMMWPAVKISHFIDNSFLSDSFPDLISAYNSPPVWFSILSFVSFLLLIAIQLFLRKILNDTE</sequence>
<feature type="transmembrane region" description="Helical" evidence="6">
    <location>
        <begin position="6"/>
        <end position="26"/>
    </location>
</feature>
<dbReference type="GO" id="GO:0015093">
    <property type="term" value="F:ferrous iron transmembrane transporter activity"/>
    <property type="evidence" value="ECO:0007669"/>
    <property type="project" value="TreeGrafter"/>
</dbReference>
<feature type="transmembrane region" description="Helical" evidence="6">
    <location>
        <begin position="145"/>
        <end position="166"/>
    </location>
</feature>
<gene>
    <name evidence="7" type="ORF">SASC598J21_022330</name>
</gene>
<dbReference type="InterPro" id="IPR004923">
    <property type="entry name" value="FTR1/Fip1/EfeU"/>
</dbReference>
<organism evidence="7 8">
    <name type="scientific">Snodgrassella alvi SCGC AB-598-J21</name>
    <dbReference type="NCBI Taxonomy" id="1385367"/>
    <lineage>
        <taxon>Bacteria</taxon>
        <taxon>Pseudomonadati</taxon>
        <taxon>Pseudomonadota</taxon>
        <taxon>Betaproteobacteria</taxon>
        <taxon>Neisseriales</taxon>
        <taxon>Neisseriaceae</taxon>
        <taxon>Snodgrassella</taxon>
    </lineage>
</organism>
<dbReference type="GO" id="GO:0033573">
    <property type="term" value="C:high-affinity iron permease complex"/>
    <property type="evidence" value="ECO:0007669"/>
    <property type="project" value="InterPro"/>
</dbReference>
<dbReference type="Pfam" id="PF03239">
    <property type="entry name" value="FTR1"/>
    <property type="match status" value="1"/>
</dbReference>
<comment type="similarity">
    <text evidence="2">Belongs to the oxidase-dependent Fe transporter (OFeT) (TC 9.A.10.1) family.</text>
</comment>
<feature type="transmembrane region" description="Helical" evidence="6">
    <location>
        <begin position="113"/>
        <end position="133"/>
    </location>
</feature>
<feature type="transmembrane region" description="Helical" evidence="6">
    <location>
        <begin position="38"/>
        <end position="61"/>
    </location>
</feature>
<comment type="caution">
    <text evidence="7">The sequence shown here is derived from an EMBL/GenBank/DDBJ whole genome shotgun (WGS) entry which is preliminary data.</text>
</comment>
<reference evidence="7 8" key="1">
    <citation type="journal article" date="2014" name="PLoS Genet.">
        <title>Hidden diversity in honey bee gut symbionts detected by single-cell genomics.</title>
        <authorList>
            <person name="Engel P."/>
            <person name="Stepanauskas R."/>
            <person name="Moran N."/>
        </authorList>
    </citation>
    <scope>NUCLEOTIDE SEQUENCE [LARGE SCALE GENOMIC DNA]</scope>
    <source>
        <strain evidence="7 8">SCGC AB-598-J21</strain>
    </source>
</reference>
<accession>A0A074VCC0</accession>
<feature type="transmembrane region" description="Helical" evidence="6">
    <location>
        <begin position="178"/>
        <end position="195"/>
    </location>
</feature>
<dbReference type="AlphaFoldDB" id="A0A074VCC0"/>
<evidence type="ECO:0000256" key="3">
    <source>
        <dbReference type="ARBA" id="ARBA00022692"/>
    </source>
</evidence>
<proteinExistence type="inferred from homology"/>
<keyword evidence="3 6" id="KW-0812">Transmembrane</keyword>
<evidence type="ECO:0000256" key="6">
    <source>
        <dbReference type="SAM" id="Phobius"/>
    </source>
</evidence>
<comment type="subcellular location">
    <subcellularLocation>
        <location evidence="1">Membrane</location>
        <topology evidence="1">Multi-pass membrane protein</topology>
    </subcellularLocation>
</comment>
<evidence type="ECO:0000256" key="4">
    <source>
        <dbReference type="ARBA" id="ARBA00022989"/>
    </source>
</evidence>
<evidence type="ECO:0000313" key="8">
    <source>
        <dbReference type="Proteomes" id="UP000027644"/>
    </source>
</evidence>
<keyword evidence="4 6" id="KW-1133">Transmembrane helix</keyword>
<protein>
    <submittedName>
        <fullName evidence="7">High-affinity Fe2+/Pb2+ permease</fullName>
    </submittedName>
</protein>
<feature type="transmembrane region" description="Helical" evidence="6">
    <location>
        <begin position="244"/>
        <end position="264"/>
    </location>
</feature>
<evidence type="ECO:0000256" key="5">
    <source>
        <dbReference type="ARBA" id="ARBA00023136"/>
    </source>
</evidence>
<dbReference type="Proteomes" id="UP000027644">
    <property type="component" value="Unassembled WGS sequence"/>
</dbReference>
<dbReference type="EMBL" id="AVQL01000455">
    <property type="protein sequence ID" value="KEQ00120.1"/>
    <property type="molecule type" value="Genomic_DNA"/>
</dbReference>